<dbReference type="EMBL" id="SAVA01000001">
    <property type="protein sequence ID" value="RWR54895.1"/>
    <property type="molecule type" value="Genomic_DNA"/>
</dbReference>
<gene>
    <name evidence="5" type="ORF">EOW66_02185</name>
</gene>
<keyword evidence="6" id="KW-1185">Reference proteome</keyword>
<evidence type="ECO:0000256" key="3">
    <source>
        <dbReference type="ARBA" id="ARBA00022840"/>
    </source>
</evidence>
<dbReference type="NCBIfam" id="TIGR01613">
    <property type="entry name" value="primase_Cterm"/>
    <property type="match status" value="1"/>
</dbReference>
<dbReference type="InterPro" id="IPR027417">
    <property type="entry name" value="P-loop_NTPase"/>
</dbReference>
<feature type="domain" description="SF3 helicase" evidence="4">
    <location>
        <begin position="280"/>
        <end position="442"/>
    </location>
</feature>
<organism evidence="5 6">
    <name type="scientific">Paenirhodobacter huangdaonensis</name>
    <dbReference type="NCBI Taxonomy" id="2501515"/>
    <lineage>
        <taxon>Bacteria</taxon>
        <taxon>Pseudomonadati</taxon>
        <taxon>Pseudomonadota</taxon>
        <taxon>Alphaproteobacteria</taxon>
        <taxon>Rhodobacterales</taxon>
        <taxon>Rhodobacter group</taxon>
        <taxon>Paenirhodobacter</taxon>
    </lineage>
</organism>
<keyword evidence="3" id="KW-0067">ATP-binding</keyword>
<keyword evidence="2" id="KW-0378">Hydrolase</keyword>
<dbReference type="SMART" id="SM00885">
    <property type="entry name" value="D5_N"/>
    <property type="match status" value="1"/>
</dbReference>
<evidence type="ECO:0000313" key="6">
    <source>
        <dbReference type="Proteomes" id="UP000288071"/>
    </source>
</evidence>
<dbReference type="PANTHER" id="PTHR35372:SF2">
    <property type="entry name" value="SF3 HELICASE DOMAIN-CONTAINING PROTEIN"/>
    <property type="match status" value="1"/>
</dbReference>
<dbReference type="Gene3D" id="3.40.50.300">
    <property type="entry name" value="P-loop containing nucleotide triphosphate hydrolases"/>
    <property type="match status" value="1"/>
</dbReference>
<evidence type="ECO:0000313" key="5">
    <source>
        <dbReference type="EMBL" id="RWR54895.1"/>
    </source>
</evidence>
<dbReference type="InterPro" id="IPR014818">
    <property type="entry name" value="Phage/plasmid_primase_P4_C"/>
</dbReference>
<comment type="caution">
    <text evidence="5">The sequence shown here is derived from an EMBL/GenBank/DDBJ whole genome shotgun (WGS) entry which is preliminary data.</text>
</comment>
<dbReference type="RefSeq" id="WP_128154466.1">
    <property type="nucleotide sequence ID" value="NZ_JBHSOM010000007.1"/>
</dbReference>
<dbReference type="AlphaFoldDB" id="A0A3S3MCT7"/>
<reference evidence="5 6" key="1">
    <citation type="submission" date="2019-01" db="EMBL/GenBank/DDBJ databases">
        <title>Sinorhodobacter populi sp. nov. isolated from the symptomatic bark tissue of Populus euramericana canker.</title>
        <authorList>
            <person name="Xu G."/>
        </authorList>
    </citation>
    <scope>NUCLEOTIDE SEQUENCE [LARGE SCALE GENOMIC DNA]</scope>
    <source>
        <strain evidence="5 6">CGMCC 1.12963</strain>
    </source>
</reference>
<sequence>MSTDFDPLMQVTPIVEDAEDVTGWDGYAACSAADPAPGGDGAGDTEAPAAICAQLPLNDVGNGQRLIVHHGADICFVPRVGWHLWTGQRWKLDPDEIAVRRLAQGLSDLIAQETRYLAIGERQQEIVAAAEGAEAEIEDLIAIPKARRSTEQAEAIRAAQERIAAAAEVMDGHKTSVARRLTHAKNAGNTNAIKNMLTEASVRRVVELEALDADPLVINTENVVLRFMVDQQDGRRYVDLVTEDHDRAQMLSKMMPLMWDPEATCPVFDVFIEQVLPIPEVRRFVQRWLGLSLTGLTGEQKFAFFYGSGANGKSVLMDLILRMMGDYAASAKIESLTGSNRRGGGDATPDLMQLIGARFVRASEPDEGMRFQEALIKELTGGEVMLVRALHTNFVEFRPLFKLSISGNHKPEIRGGDDGIWRRVLLVPFDVQIPPEQRDAKLGEKLWQERNGIFRWLVNGLLEYLEQGLMVPEIVSEATRDYREESDPYGAFLAGCCHVSGDPQDVIYARDLCEAFNFWLDENGKGAFKPMTVSKKMAGLAGRWKHPATSRSFTKAKNSISQYLGIRLVEPFGSRYYNMPRDSQGRILRNASVRDDVDA</sequence>
<dbReference type="Pfam" id="PF08706">
    <property type="entry name" value="D5_N"/>
    <property type="match status" value="1"/>
</dbReference>
<dbReference type="PANTHER" id="PTHR35372">
    <property type="entry name" value="ATP BINDING PROTEIN-RELATED"/>
    <property type="match status" value="1"/>
</dbReference>
<name>A0A3S3MCT7_9RHOB</name>
<dbReference type="SUPFAM" id="SSF52540">
    <property type="entry name" value="P-loop containing nucleoside triphosphate hydrolases"/>
    <property type="match status" value="1"/>
</dbReference>
<keyword evidence="1" id="KW-0547">Nucleotide-binding</keyword>
<dbReference type="InterPro" id="IPR014015">
    <property type="entry name" value="Helicase_SF3_DNA-vir"/>
</dbReference>
<protein>
    <recommendedName>
        <fullName evidence="4">SF3 helicase domain-containing protein</fullName>
    </recommendedName>
</protein>
<dbReference type="Proteomes" id="UP000288071">
    <property type="component" value="Unassembled WGS sequence"/>
</dbReference>
<dbReference type="InterPro" id="IPR051620">
    <property type="entry name" value="ORF904-like_C"/>
</dbReference>
<evidence type="ECO:0000256" key="2">
    <source>
        <dbReference type="ARBA" id="ARBA00022801"/>
    </source>
</evidence>
<dbReference type="GO" id="GO:0016787">
    <property type="term" value="F:hydrolase activity"/>
    <property type="evidence" value="ECO:0007669"/>
    <property type="project" value="UniProtKB-KW"/>
</dbReference>
<dbReference type="GO" id="GO:0005524">
    <property type="term" value="F:ATP binding"/>
    <property type="evidence" value="ECO:0007669"/>
    <property type="project" value="UniProtKB-KW"/>
</dbReference>
<evidence type="ECO:0000256" key="1">
    <source>
        <dbReference type="ARBA" id="ARBA00022741"/>
    </source>
</evidence>
<dbReference type="InterPro" id="IPR006500">
    <property type="entry name" value="Helicase_put_C_phage/plasmid"/>
</dbReference>
<evidence type="ECO:0000259" key="4">
    <source>
        <dbReference type="PROSITE" id="PS51206"/>
    </source>
</evidence>
<dbReference type="PROSITE" id="PS51206">
    <property type="entry name" value="SF3_HELICASE_1"/>
    <property type="match status" value="1"/>
</dbReference>
<proteinExistence type="predicted"/>
<reference evidence="6" key="2">
    <citation type="submission" date="2019-01" db="EMBL/GenBank/DDBJ databases">
        <title>Sinorhodobacter populi sp. nov. isolated from the symptomatic bark tissue of Populus euramericana canker.</title>
        <authorList>
            <person name="Li Y."/>
        </authorList>
    </citation>
    <scope>NUCLEOTIDE SEQUENCE [LARGE SCALE GENOMIC DNA]</scope>
    <source>
        <strain evidence="6">CGMCC 1.12963</strain>
    </source>
</reference>
<accession>A0A3S3MCT7</accession>